<dbReference type="SMART" id="SM00184">
    <property type="entry name" value="RING"/>
    <property type="match status" value="1"/>
</dbReference>
<feature type="compositionally biased region" description="Low complexity" evidence="19">
    <location>
        <begin position="110"/>
        <end position="125"/>
    </location>
</feature>
<dbReference type="OrthoDB" id="206574at2759"/>
<evidence type="ECO:0000256" key="9">
    <source>
        <dbReference type="ARBA" id="ARBA00022763"/>
    </source>
</evidence>
<dbReference type="InterPro" id="IPR039577">
    <property type="entry name" value="Rad18"/>
</dbReference>
<evidence type="ECO:0000256" key="13">
    <source>
        <dbReference type="ARBA" id="ARBA00023125"/>
    </source>
</evidence>
<evidence type="ECO:0000256" key="14">
    <source>
        <dbReference type="ARBA" id="ARBA00023204"/>
    </source>
</evidence>
<evidence type="ECO:0000313" key="22">
    <source>
        <dbReference type="EMBL" id="EQC41400.1"/>
    </source>
</evidence>
<sequence length="443" mass="48177">MDGVGDVDDEWVWPTSLMEARQMEGFLRCQVCGDYMSGPVLLSNCRHCFCSECIRKHLLARGTGGNCPECKQDCSPGDLVPNRPLEQIINLFRALKPKVLRLAEGAPLETANAPTTPTKTTQAKPGDSATKRVPVVSYNIMKDAEIRKHLEAAGLGSIRGPRDVLVATHKEYTMLCNAQLDTLHPKTPDEIRRQILATYKLRNSEKSQMASTKRALGLRHDEPIEKAITSSSALNDNFRKLAEQIKAQKAAKKGQPPTTPSASGHDAPASDTIVPTPSPPATLLSPTPRTTSHTSASPVQNAFYPDAEEKPAHPVLQADGAPRYLARDPVPSKSLFSAPTSGTWRQVFLDSTQQHVYVHTSTQEIRTEAPPSVAPAKSVAHSVAKSMTPIVAMKRPVEVAASTVQWACPRCTLVNDMHIDECLACGGPNSKKRPKRVVQKKLG</sequence>
<evidence type="ECO:0000256" key="4">
    <source>
        <dbReference type="ARBA" id="ARBA00009506"/>
    </source>
</evidence>
<dbReference type="InParanoid" id="T0R4V5"/>
<dbReference type="InterPro" id="IPR013083">
    <property type="entry name" value="Znf_RING/FYVE/PHD"/>
</dbReference>
<dbReference type="Proteomes" id="UP000030762">
    <property type="component" value="Unassembled WGS sequence"/>
</dbReference>
<dbReference type="InterPro" id="IPR018957">
    <property type="entry name" value="Znf_C3HC4_RING-type"/>
</dbReference>
<dbReference type="FunFam" id="3.30.40.10:FF:000172">
    <property type="entry name" value="E3 ubiquitin-protein ligase RAD18"/>
    <property type="match status" value="1"/>
</dbReference>
<keyword evidence="14" id="KW-0234">DNA repair</keyword>
<dbReference type="GO" id="GO:0006301">
    <property type="term" value="P:DNA damage tolerance"/>
    <property type="evidence" value="ECO:0007669"/>
    <property type="project" value="InterPro"/>
</dbReference>
<keyword evidence="12" id="KW-0862">Zinc</keyword>
<dbReference type="STRING" id="1156394.T0R4V5"/>
<dbReference type="PROSITE" id="PS00518">
    <property type="entry name" value="ZF_RING_1"/>
    <property type="match status" value="1"/>
</dbReference>
<dbReference type="SMART" id="SM00547">
    <property type="entry name" value="ZnF_RBZ"/>
    <property type="match status" value="1"/>
</dbReference>
<dbReference type="InterPro" id="IPR001876">
    <property type="entry name" value="Znf_RanBP2"/>
</dbReference>
<evidence type="ECO:0000256" key="12">
    <source>
        <dbReference type="ARBA" id="ARBA00022833"/>
    </source>
</evidence>
<evidence type="ECO:0000256" key="7">
    <source>
        <dbReference type="ARBA" id="ARBA00022679"/>
    </source>
</evidence>
<dbReference type="Pfam" id="PF00097">
    <property type="entry name" value="zf-C3HC4"/>
    <property type="match status" value="1"/>
</dbReference>
<dbReference type="EMBL" id="JH767134">
    <property type="protein sequence ID" value="EQC41400.1"/>
    <property type="molecule type" value="Genomic_DNA"/>
</dbReference>
<dbReference type="RefSeq" id="XP_008605114.1">
    <property type="nucleotide sequence ID" value="XM_008606892.1"/>
</dbReference>
<keyword evidence="15" id="KW-0539">Nucleus</keyword>
<evidence type="ECO:0000313" key="23">
    <source>
        <dbReference type="Proteomes" id="UP000030762"/>
    </source>
</evidence>
<dbReference type="GeneID" id="19942098"/>
<evidence type="ECO:0000259" key="20">
    <source>
        <dbReference type="PROSITE" id="PS50089"/>
    </source>
</evidence>
<dbReference type="GO" id="GO:0097505">
    <property type="term" value="C:Rad6-Rad18 complex"/>
    <property type="evidence" value="ECO:0007669"/>
    <property type="project" value="TreeGrafter"/>
</dbReference>
<dbReference type="GO" id="GO:0061630">
    <property type="term" value="F:ubiquitin protein ligase activity"/>
    <property type="evidence" value="ECO:0007669"/>
    <property type="project" value="UniProtKB-EC"/>
</dbReference>
<dbReference type="PROSITE" id="PS50199">
    <property type="entry name" value="ZF_RANBP2_2"/>
    <property type="match status" value="1"/>
</dbReference>
<evidence type="ECO:0000256" key="1">
    <source>
        <dbReference type="ARBA" id="ARBA00000900"/>
    </source>
</evidence>
<feature type="domain" description="RanBP2-type" evidence="21">
    <location>
        <begin position="400"/>
        <end position="431"/>
    </location>
</feature>
<dbReference type="InterPro" id="IPR017907">
    <property type="entry name" value="Znf_RING_CS"/>
</dbReference>
<comment type="similarity">
    <text evidence="4">Belongs to the RAD18 family.</text>
</comment>
<dbReference type="InterPro" id="IPR001841">
    <property type="entry name" value="Znf_RING"/>
</dbReference>
<feature type="compositionally biased region" description="Low complexity" evidence="19">
    <location>
        <begin position="281"/>
        <end position="298"/>
    </location>
</feature>
<dbReference type="eggNOG" id="KOG0287">
    <property type="taxonomic scope" value="Eukaryota"/>
</dbReference>
<name>T0R4V5_SAPDV</name>
<protein>
    <recommendedName>
        <fullName evidence="6">RanBP-type and C3HC4-type zinc finger-containing protein 1</fullName>
        <ecNumber evidence="5">2.3.2.27</ecNumber>
    </recommendedName>
    <alternativeName>
        <fullName evidence="16 17">RING-type E3 ubiquitin transferase RAD18</fullName>
    </alternativeName>
</protein>
<evidence type="ECO:0000256" key="11">
    <source>
        <dbReference type="ARBA" id="ARBA00022786"/>
    </source>
</evidence>
<dbReference type="GO" id="GO:0005634">
    <property type="term" value="C:nucleus"/>
    <property type="evidence" value="ECO:0007669"/>
    <property type="project" value="UniProtKB-SubCell"/>
</dbReference>
<comment type="subcellular location">
    <subcellularLocation>
        <location evidence="2">Nucleus</location>
    </subcellularLocation>
</comment>
<evidence type="ECO:0000256" key="3">
    <source>
        <dbReference type="ARBA" id="ARBA00004906"/>
    </source>
</evidence>
<evidence type="ECO:0000256" key="2">
    <source>
        <dbReference type="ARBA" id="ARBA00004123"/>
    </source>
</evidence>
<dbReference type="GO" id="GO:0006281">
    <property type="term" value="P:DNA repair"/>
    <property type="evidence" value="ECO:0007669"/>
    <property type="project" value="UniProtKB-KW"/>
</dbReference>
<dbReference type="PROSITE" id="PS50089">
    <property type="entry name" value="ZF_RING_2"/>
    <property type="match status" value="1"/>
</dbReference>
<dbReference type="EC" id="2.3.2.27" evidence="5"/>
<evidence type="ECO:0000256" key="17">
    <source>
        <dbReference type="ARBA" id="ARBA00082369"/>
    </source>
</evidence>
<feature type="region of interest" description="Disordered" evidence="19">
    <location>
        <begin position="246"/>
        <end position="298"/>
    </location>
</feature>
<evidence type="ECO:0000259" key="21">
    <source>
        <dbReference type="PROSITE" id="PS50199"/>
    </source>
</evidence>
<dbReference type="GO" id="GO:0006513">
    <property type="term" value="P:protein monoubiquitination"/>
    <property type="evidence" value="ECO:0007669"/>
    <property type="project" value="InterPro"/>
</dbReference>
<evidence type="ECO:0000256" key="5">
    <source>
        <dbReference type="ARBA" id="ARBA00012483"/>
    </source>
</evidence>
<dbReference type="GO" id="GO:0003697">
    <property type="term" value="F:single-stranded DNA binding"/>
    <property type="evidence" value="ECO:0007669"/>
    <property type="project" value="InterPro"/>
</dbReference>
<dbReference type="GO" id="GO:0008270">
    <property type="term" value="F:zinc ion binding"/>
    <property type="evidence" value="ECO:0007669"/>
    <property type="project" value="UniProtKB-KW"/>
</dbReference>
<keyword evidence="8" id="KW-0479">Metal-binding</keyword>
<evidence type="ECO:0000256" key="10">
    <source>
        <dbReference type="ARBA" id="ARBA00022771"/>
    </source>
</evidence>
<keyword evidence="23" id="KW-1185">Reference proteome</keyword>
<keyword evidence="9" id="KW-0227">DNA damage</keyword>
<comment type="catalytic activity">
    <reaction evidence="1">
        <text>S-ubiquitinyl-[E2 ubiquitin-conjugating enzyme]-L-cysteine + [acceptor protein]-L-lysine = [E2 ubiquitin-conjugating enzyme]-L-cysteine + N(6)-ubiquitinyl-[acceptor protein]-L-lysine.</text>
        <dbReference type="EC" id="2.3.2.27"/>
    </reaction>
</comment>
<dbReference type="OMA" id="THKEYTM"/>
<reference evidence="22 23" key="1">
    <citation type="submission" date="2012-04" db="EMBL/GenBank/DDBJ databases">
        <title>The Genome Sequence of Saprolegnia declina VS20.</title>
        <authorList>
            <consortium name="The Broad Institute Genome Sequencing Platform"/>
            <person name="Russ C."/>
            <person name="Nusbaum C."/>
            <person name="Tyler B."/>
            <person name="van West P."/>
            <person name="Dieguez-Uribeondo J."/>
            <person name="de Bruijn I."/>
            <person name="Tripathy S."/>
            <person name="Jiang R."/>
            <person name="Young S.K."/>
            <person name="Zeng Q."/>
            <person name="Gargeya S."/>
            <person name="Fitzgerald M."/>
            <person name="Haas B."/>
            <person name="Abouelleil A."/>
            <person name="Alvarado L."/>
            <person name="Arachchi H.M."/>
            <person name="Berlin A."/>
            <person name="Chapman S.B."/>
            <person name="Goldberg J."/>
            <person name="Griggs A."/>
            <person name="Gujja S."/>
            <person name="Hansen M."/>
            <person name="Howarth C."/>
            <person name="Imamovic A."/>
            <person name="Larimer J."/>
            <person name="McCowen C."/>
            <person name="Montmayeur A."/>
            <person name="Murphy C."/>
            <person name="Neiman D."/>
            <person name="Pearson M."/>
            <person name="Priest M."/>
            <person name="Roberts A."/>
            <person name="Saif S."/>
            <person name="Shea T."/>
            <person name="Sisk P."/>
            <person name="Sykes S."/>
            <person name="Wortman J."/>
            <person name="Nusbaum C."/>
            <person name="Birren B."/>
        </authorList>
    </citation>
    <scope>NUCLEOTIDE SEQUENCE [LARGE SCALE GENOMIC DNA]</scope>
    <source>
        <strain evidence="22 23">VS20</strain>
    </source>
</reference>
<proteinExistence type="inferred from homology"/>
<evidence type="ECO:0000256" key="16">
    <source>
        <dbReference type="ARBA" id="ARBA00031783"/>
    </source>
</evidence>
<gene>
    <name evidence="22" type="ORF">SDRG_01371</name>
</gene>
<dbReference type="PANTHER" id="PTHR14134:SF2">
    <property type="entry name" value="E3 UBIQUITIN-PROTEIN LIGASE RAD18"/>
    <property type="match status" value="1"/>
</dbReference>
<keyword evidence="10 18" id="KW-0863">Zinc-finger</keyword>
<organism evidence="22 23">
    <name type="scientific">Saprolegnia diclina (strain VS20)</name>
    <dbReference type="NCBI Taxonomy" id="1156394"/>
    <lineage>
        <taxon>Eukaryota</taxon>
        <taxon>Sar</taxon>
        <taxon>Stramenopiles</taxon>
        <taxon>Oomycota</taxon>
        <taxon>Saprolegniomycetes</taxon>
        <taxon>Saprolegniales</taxon>
        <taxon>Saprolegniaceae</taxon>
        <taxon>Saprolegnia</taxon>
    </lineage>
</organism>
<feature type="region of interest" description="Disordered" evidence="19">
    <location>
        <begin position="110"/>
        <end position="129"/>
    </location>
</feature>
<accession>T0R4V5</accession>
<keyword evidence="13" id="KW-0238">DNA-binding</keyword>
<dbReference type="VEuPathDB" id="FungiDB:SDRG_01371"/>
<evidence type="ECO:0000256" key="18">
    <source>
        <dbReference type="PROSITE-ProRule" id="PRU00322"/>
    </source>
</evidence>
<dbReference type="AlphaFoldDB" id="T0R4V5"/>
<evidence type="ECO:0000256" key="8">
    <source>
        <dbReference type="ARBA" id="ARBA00022723"/>
    </source>
</evidence>
<keyword evidence="7" id="KW-0808">Transferase</keyword>
<dbReference type="Gene3D" id="3.30.40.10">
    <property type="entry name" value="Zinc/RING finger domain, C3HC4 (zinc finger)"/>
    <property type="match status" value="1"/>
</dbReference>
<dbReference type="PANTHER" id="PTHR14134">
    <property type="entry name" value="E3 UBIQUITIN-PROTEIN LIGASE RAD18"/>
    <property type="match status" value="1"/>
</dbReference>
<evidence type="ECO:0000256" key="19">
    <source>
        <dbReference type="SAM" id="MobiDB-lite"/>
    </source>
</evidence>
<dbReference type="Gene3D" id="2.30.30.380">
    <property type="entry name" value="Zn-finger domain of Sec23/24"/>
    <property type="match status" value="1"/>
</dbReference>
<dbReference type="SUPFAM" id="SSF57850">
    <property type="entry name" value="RING/U-box"/>
    <property type="match status" value="1"/>
</dbReference>
<evidence type="ECO:0000256" key="15">
    <source>
        <dbReference type="ARBA" id="ARBA00023242"/>
    </source>
</evidence>
<comment type="pathway">
    <text evidence="3">Protein modification; protein ubiquitination.</text>
</comment>
<keyword evidence="11" id="KW-0833">Ubl conjugation pathway</keyword>
<evidence type="ECO:0000256" key="6">
    <source>
        <dbReference type="ARBA" id="ARBA00017887"/>
    </source>
</evidence>
<feature type="domain" description="RING-type" evidence="20">
    <location>
        <begin position="29"/>
        <end position="71"/>
    </location>
</feature>
<dbReference type="PROSITE" id="PS01358">
    <property type="entry name" value="ZF_RANBP2_1"/>
    <property type="match status" value="1"/>
</dbReference>